<dbReference type="PROSITE" id="PS50238">
    <property type="entry name" value="RHOGAP"/>
    <property type="match status" value="1"/>
</dbReference>
<reference evidence="5" key="1">
    <citation type="submission" date="2020-05" db="UniProtKB">
        <authorList>
            <consortium name="EnsemblMetazoa"/>
        </authorList>
    </citation>
    <scope>IDENTIFICATION</scope>
    <source>
        <strain evidence="5">Aabys</strain>
    </source>
</reference>
<dbReference type="SUPFAM" id="SSF48350">
    <property type="entry name" value="GTPase activation domain, GAP"/>
    <property type="match status" value="1"/>
</dbReference>
<feature type="region of interest" description="Disordered" evidence="3">
    <location>
        <begin position="427"/>
        <end position="449"/>
    </location>
</feature>
<dbReference type="InterPro" id="IPR008936">
    <property type="entry name" value="Rho_GTPase_activation_prot"/>
</dbReference>
<dbReference type="VEuPathDB" id="VectorBase:MDOMA2_018832"/>
<dbReference type="VEuPathDB" id="VectorBase:MDOA000722"/>
<feature type="region of interest" description="Disordered" evidence="3">
    <location>
        <begin position="710"/>
        <end position="739"/>
    </location>
</feature>
<feature type="compositionally biased region" description="Low complexity" evidence="3">
    <location>
        <begin position="299"/>
        <end position="324"/>
    </location>
</feature>
<evidence type="ECO:0000313" key="5">
    <source>
        <dbReference type="EnsemblMetazoa" id="MDOA000722-PA"/>
    </source>
</evidence>
<dbReference type="eggNOG" id="KOG3709">
    <property type="taxonomic scope" value="Eukaryota"/>
</dbReference>
<feature type="compositionally biased region" description="Low complexity" evidence="3">
    <location>
        <begin position="219"/>
        <end position="235"/>
    </location>
</feature>
<gene>
    <name evidence="5" type="primary">101897807</name>
</gene>
<dbReference type="InterPro" id="IPR019381">
    <property type="entry name" value="PACS1/2_C"/>
</dbReference>
<dbReference type="GO" id="GO:0072659">
    <property type="term" value="P:protein localization to plasma membrane"/>
    <property type="evidence" value="ECO:0007669"/>
    <property type="project" value="TreeGrafter"/>
</dbReference>
<feature type="region of interest" description="Disordered" evidence="3">
    <location>
        <begin position="290"/>
        <end position="329"/>
    </location>
</feature>
<dbReference type="GO" id="GO:0007165">
    <property type="term" value="P:signal transduction"/>
    <property type="evidence" value="ECO:0007669"/>
    <property type="project" value="InterPro"/>
</dbReference>
<evidence type="ECO:0000256" key="1">
    <source>
        <dbReference type="ARBA" id="ARBA00008590"/>
    </source>
</evidence>
<dbReference type="Pfam" id="PF00620">
    <property type="entry name" value="RhoGAP"/>
    <property type="match status" value="1"/>
</dbReference>
<feature type="compositionally biased region" description="Low complexity" evidence="3">
    <location>
        <begin position="1335"/>
        <end position="1352"/>
    </location>
</feature>
<feature type="compositionally biased region" description="Low complexity" evidence="3">
    <location>
        <begin position="1305"/>
        <end position="1327"/>
    </location>
</feature>
<feature type="region of interest" description="Disordered" evidence="3">
    <location>
        <begin position="1305"/>
        <end position="1396"/>
    </location>
</feature>
<dbReference type="VEuPathDB" id="VectorBase:MDOMA2_019303"/>
<dbReference type="InterPro" id="IPR057541">
    <property type="entry name" value="PACS1/2_N"/>
</dbReference>
<dbReference type="SMART" id="SM00324">
    <property type="entry name" value="RhoGAP"/>
    <property type="match status" value="1"/>
</dbReference>
<feature type="compositionally biased region" description="Polar residues" evidence="3">
    <location>
        <begin position="912"/>
        <end position="921"/>
    </location>
</feature>
<comment type="similarity">
    <text evidence="1">Belongs to the PACS family.</text>
</comment>
<feature type="region of interest" description="Disordered" evidence="3">
    <location>
        <begin position="462"/>
        <end position="510"/>
    </location>
</feature>
<protein>
    <recommendedName>
        <fullName evidence="4">Rho-GAP domain-containing protein</fullName>
    </recommendedName>
</protein>
<feature type="compositionally biased region" description="Gly residues" evidence="3">
    <location>
        <begin position="430"/>
        <end position="439"/>
    </location>
</feature>
<feature type="compositionally biased region" description="Low complexity" evidence="3">
    <location>
        <begin position="987"/>
        <end position="1007"/>
    </location>
</feature>
<evidence type="ECO:0000259" key="4">
    <source>
        <dbReference type="PROSITE" id="PS50238"/>
    </source>
</evidence>
<dbReference type="Gene3D" id="1.10.555.10">
    <property type="entry name" value="Rho GTPase activation protein"/>
    <property type="match status" value="1"/>
</dbReference>
<feature type="region of interest" description="Disordered" evidence="3">
    <location>
        <begin position="1422"/>
        <end position="1442"/>
    </location>
</feature>
<feature type="compositionally biased region" description="Low complexity" evidence="3">
    <location>
        <begin position="465"/>
        <end position="475"/>
    </location>
</feature>
<dbReference type="Pfam" id="PF10254">
    <property type="entry name" value="Pacs-1"/>
    <property type="match status" value="1"/>
</dbReference>
<dbReference type="PANTHER" id="PTHR13280:SF17">
    <property type="entry name" value="KRUEPPEL TARGET AT 95D, ISOFORM A"/>
    <property type="match status" value="1"/>
</dbReference>
<proteinExistence type="inferred from homology"/>
<feature type="region of interest" description="Disordered" evidence="3">
    <location>
        <begin position="912"/>
        <end position="960"/>
    </location>
</feature>
<organism evidence="5">
    <name type="scientific">Musca domestica</name>
    <name type="common">House fly</name>
    <dbReference type="NCBI Taxonomy" id="7370"/>
    <lineage>
        <taxon>Eukaryota</taxon>
        <taxon>Metazoa</taxon>
        <taxon>Ecdysozoa</taxon>
        <taxon>Arthropoda</taxon>
        <taxon>Hexapoda</taxon>
        <taxon>Insecta</taxon>
        <taxon>Pterygota</taxon>
        <taxon>Neoptera</taxon>
        <taxon>Endopterygota</taxon>
        <taxon>Diptera</taxon>
        <taxon>Brachycera</taxon>
        <taxon>Muscomorpha</taxon>
        <taxon>Muscoidea</taxon>
        <taxon>Muscidae</taxon>
        <taxon>Musca</taxon>
    </lineage>
</organism>
<sequence length="1562" mass="168014">MDGTEPTYLAPGKIKAGEEYQLDEVGFAFVRKCIEVLENRGLEDEGIYRKSGVGTKISKLLALGMDRKKAESVFTDEQYRDLMESNTIASALKTYLRNLNEPLMTYRYHSGFIEAAKQESLNQRVHEVHKLVYKLPQANFEMLDMVIRHLTEVSRKFEKNKMSVFNLGVVFGPTLLRPQEETVAAILDIKFNNIVINILIDNYERIFKNDPSTVSTHLQNNSSSPPVRVPRSNQSKQAILAGGGGGSVGRNSMYSPQPQVYRVVAKSNFTDSPMSSSLQNIPNGMIYGTSGGGSGGGSTNVITSNGTNGGHMSTHTSNGGSSSGPKSLGMSVNMGSVKNLHSMSQSDISMRRNNANDPVYGILSSNTNGGLTAHHATPANTTNLRPDYLMATATPASTSIYGTSTTGTRVSLSNVSPPTLAMRKEALYGGSSGGIGSTGNGPQQHPPVQLQRSNHLPYAQNKHYSSAAAASTSSSNESVCDSLSSTNGGSGGGGGPGSGSNTGGASGVSNTTSNNAGGIGGGAGVGNLSIMQQGNASMTTAMLNSAQSNMGSGGAGVGSGGNSHMIGTPGNIGNVGIGTTGNPTAGLLMSGSVPLSETELDLNFSLQYPHFIKRDGNRLVILLQRRKKYKSRTILGYKTLAEGFIRMDAVLQKSMDMTVELTASGKNGRPGTTVACLRAERVSSIPVDHDNKNNNSVLLADRVAEYSDEDEEGEFSSGEFNDDLGIPGYDPKRDYNPSKHDMRKYRKLQRSEVEDVVALGGANNPVDSDSEFEMKDKSSSRAKISRTISLQQRNFKQKIFALLKRFKASEELEGEVNRSTAALHGGRDLDALFQELESLSCCEGDDSGPDIDSLSIGSTPKPSLRPFFTNSRIMLHDGGSGGNIERRSSDKSDQLTNSSFQIENNKQKCIHLTNNNNSATPTDRICDNRNDSSGNEGNAVFTDGQASDPQNSPPRGDRDFLPMQQLMRQPLTPVNTSANLLASMGQNANNATNSNTTTTTNTTTPSSNEKRSRLFRSSSSTPGGGKKKQTLSLSAEPRSVLETCLSPTNVEPRKMLLDQLSRIFASEDSVIPDEVTIISPPEALSGSSLVPKLTTLFANSFKPAFVPQNTAEVKAVLQALMGKIQKYCNSNAKPPTTVKILLIGGDWLQGAALRHYVDLMGVRPPDWLNHLRFYIVPIGSSTIARHLSQLDQTYAAMFGSDNWYQLCERVAQTAAAVSAVTTVNASTLAETGVATKSDIVELVNRIQRYLHAAGPCTQIPIAEAMVNYKDEDSCQIFVPFVSDVRIGCLEGPQASLDLEENYAQQTLGSASQQQQQPQLQQQQQPSSITNPIPIGNSNPQNPLNNQNISSSLQGGGGIVSGSPPQSGRISPPLQTPPSSASSHRERMGDSFSATPQHLQGNMFNEAVELQVDYWPIARPMDYSSSKDKSAAKGGDQGGKNSIKSTFRSLQVWRLPQNAQLGEISNGLTVSFATKEKKQKQIMRLGKKKEKDRDLEKEQCVEGVARLICSPKQSHPVPLRVYIDGTEWTGVKFFQLSSQWQTHVKNFPIALIGCTPMSCSELS</sequence>
<evidence type="ECO:0000256" key="3">
    <source>
        <dbReference type="SAM" id="MobiDB-lite"/>
    </source>
</evidence>
<dbReference type="InterPro" id="IPR000198">
    <property type="entry name" value="RhoGAP_dom"/>
</dbReference>
<accession>A0A1I8M315</accession>
<keyword evidence="2" id="KW-0597">Phosphoprotein</keyword>
<feature type="region of interest" description="Disordered" evidence="3">
    <location>
        <begin position="213"/>
        <end position="252"/>
    </location>
</feature>
<evidence type="ECO:0000256" key="2">
    <source>
        <dbReference type="ARBA" id="ARBA00022553"/>
    </source>
</evidence>
<dbReference type="OrthoDB" id="28829at2759"/>
<dbReference type="EnsemblMetazoa" id="MDOA000722-RA">
    <property type="protein sequence ID" value="MDOA000722-PA"/>
    <property type="gene ID" value="MDOA000722"/>
</dbReference>
<feature type="compositionally biased region" description="Gly residues" evidence="3">
    <location>
        <begin position="488"/>
        <end position="506"/>
    </location>
</feature>
<feature type="compositionally biased region" description="Basic and acidic residues" evidence="3">
    <location>
        <begin position="730"/>
        <end position="739"/>
    </location>
</feature>
<dbReference type="FunFam" id="1.10.555.10:FF:000006">
    <property type="entry name" value="Rho GTPase activating protein 26"/>
    <property type="match status" value="1"/>
</dbReference>
<dbReference type="Pfam" id="PF25332">
    <property type="entry name" value="C2_PACS_N"/>
    <property type="match status" value="1"/>
</dbReference>
<feature type="domain" description="Rho-GAP" evidence="4">
    <location>
        <begin position="20"/>
        <end position="207"/>
    </location>
</feature>
<dbReference type="PANTHER" id="PTHR13280">
    <property type="entry name" value="PHOSPHOFURIN ACIDIC CLUSTER SORTING PROTEIN"/>
    <property type="match status" value="1"/>
</dbReference>
<name>A0A1I8M315_MUSDO</name>
<feature type="region of interest" description="Disordered" evidence="3">
    <location>
        <begin position="872"/>
        <end position="895"/>
    </location>
</feature>
<feature type="compositionally biased region" description="Basic and acidic residues" evidence="3">
    <location>
        <begin position="884"/>
        <end position="893"/>
    </location>
</feature>
<feature type="region of interest" description="Disordered" evidence="3">
    <location>
        <begin position="986"/>
        <end position="1035"/>
    </location>
</feature>